<dbReference type="Gene3D" id="3.40.50.1820">
    <property type="entry name" value="alpha/beta hydrolase"/>
    <property type="match status" value="2"/>
</dbReference>
<dbReference type="ESTHER" id="9actn-a0a1w7ct44">
    <property type="family name" value="Peptidase_S37"/>
</dbReference>
<dbReference type="GO" id="GO:0006508">
    <property type="term" value="P:proteolysis"/>
    <property type="evidence" value="ECO:0007669"/>
    <property type="project" value="UniProtKB-KW"/>
</dbReference>
<dbReference type="RefSeq" id="WP_086157458.1">
    <property type="nucleotide sequence ID" value="NZ_CP021121.1"/>
</dbReference>
<evidence type="ECO:0008006" key="7">
    <source>
        <dbReference type="Google" id="ProtNLM"/>
    </source>
</evidence>
<dbReference type="KEGG" id="smao:CAG99_02975"/>
<gene>
    <name evidence="5" type="ORF">CAG99_02975</name>
</gene>
<dbReference type="Proteomes" id="UP000194218">
    <property type="component" value="Chromosome"/>
</dbReference>
<evidence type="ECO:0000313" key="5">
    <source>
        <dbReference type="EMBL" id="ARQ67938.1"/>
    </source>
</evidence>
<feature type="chain" id="PRO_5012529392" description="PS-10 peptidase S37" evidence="4">
    <location>
        <begin position="28"/>
        <end position="444"/>
    </location>
</feature>
<reference evidence="5 6" key="1">
    <citation type="submission" date="2017-05" db="EMBL/GenBank/DDBJ databases">
        <title>Complete genome sequence of Streptomyces sp. SCSIO 03032 revealed the diverse biosynthetic pathways for its bioactive secondary metabolites.</title>
        <authorList>
            <person name="Ma L."/>
            <person name="Zhu Y."/>
            <person name="Zhang W."/>
            <person name="Zhang G."/>
            <person name="Tian X."/>
            <person name="Zhang S."/>
            <person name="Zhang C."/>
        </authorList>
    </citation>
    <scope>NUCLEOTIDE SEQUENCE [LARGE SCALE GENOMIC DNA]</scope>
    <source>
        <strain evidence="5 6">SCSIO 03032</strain>
    </source>
</reference>
<evidence type="ECO:0000256" key="3">
    <source>
        <dbReference type="ARBA" id="ARBA00022801"/>
    </source>
</evidence>
<dbReference type="EMBL" id="CP021121">
    <property type="protein sequence ID" value="ARQ67938.1"/>
    <property type="molecule type" value="Genomic_DNA"/>
</dbReference>
<keyword evidence="3" id="KW-0378">Hydrolase</keyword>
<keyword evidence="6" id="KW-1185">Reference proteome</keyword>
<feature type="signal peptide" evidence="4">
    <location>
        <begin position="1"/>
        <end position="27"/>
    </location>
</feature>
<keyword evidence="1" id="KW-0645">Protease</keyword>
<evidence type="ECO:0000313" key="6">
    <source>
        <dbReference type="Proteomes" id="UP000194218"/>
    </source>
</evidence>
<dbReference type="PANTHER" id="PTHR11010:SF38">
    <property type="entry name" value="LYSOSOMAL PRO-X CARBOXYPEPTIDASE"/>
    <property type="match status" value="1"/>
</dbReference>
<sequence length="444" mass="49252">MRHRKRCLATAVAIAGASAFVGGPALADTGPDAGDIRDRVLAIPGISLIEEKPAENGDRFFLLEFTQPVDHRDPDGETFQQRVSLLHTDEERPTVFWTGGYWINTRPAYSEPTRLLGGNEVGMEHRFFMESVPSEDDWSTLDIWQAASDQHRVHEALDDIYAEEWIASGRSKGGMMATYYRYYFPQDTAGAVAYVAPSNTNRDDTRAYDDFLNTVGTPECRAALEDLEREALLRRDEMVGLHTAWAEENGATFETVGSADASFESGPAMLRWAFWQTSTTADCADIPETTSSTQEIYDYLAATTGFGSDQELSASAPYYYQAATQLGNPVYSIDHIDDLVRYPEQLYSAAFVPDHIELPEFNNREIISIDRWVRAKGSRLLFVNGENDPWSAKPFTVGPGDRDAYVLTAPDANHVQTSIGALAPDDRELATGELREWAGLGTEG</sequence>
<dbReference type="InterPro" id="IPR029058">
    <property type="entry name" value="AB_hydrolase_fold"/>
</dbReference>
<dbReference type="GO" id="GO:0008239">
    <property type="term" value="F:dipeptidyl-peptidase activity"/>
    <property type="evidence" value="ECO:0007669"/>
    <property type="project" value="TreeGrafter"/>
</dbReference>
<dbReference type="InterPro" id="IPR008761">
    <property type="entry name" value="Peptidase_S37"/>
</dbReference>
<accession>A0A1W7CT44</accession>
<organism evidence="5 6">
    <name type="scientific">Streptomyces marincola</name>
    <dbReference type="NCBI Taxonomy" id="2878388"/>
    <lineage>
        <taxon>Bacteria</taxon>
        <taxon>Bacillati</taxon>
        <taxon>Actinomycetota</taxon>
        <taxon>Actinomycetes</taxon>
        <taxon>Kitasatosporales</taxon>
        <taxon>Streptomycetaceae</taxon>
        <taxon>Streptomyces</taxon>
    </lineage>
</organism>
<protein>
    <recommendedName>
        <fullName evidence="7">PS-10 peptidase S37</fullName>
    </recommendedName>
</protein>
<dbReference type="Pfam" id="PF05576">
    <property type="entry name" value="Peptidase_S37"/>
    <property type="match status" value="1"/>
</dbReference>
<dbReference type="PANTHER" id="PTHR11010">
    <property type="entry name" value="PROTEASE S28 PRO-X CARBOXYPEPTIDASE-RELATED"/>
    <property type="match status" value="1"/>
</dbReference>
<keyword evidence="2 4" id="KW-0732">Signal</keyword>
<evidence type="ECO:0000256" key="2">
    <source>
        <dbReference type="ARBA" id="ARBA00022729"/>
    </source>
</evidence>
<name>A0A1W7CT44_9ACTN</name>
<evidence type="ECO:0000256" key="1">
    <source>
        <dbReference type="ARBA" id="ARBA00022670"/>
    </source>
</evidence>
<dbReference type="AlphaFoldDB" id="A0A1W7CT44"/>
<evidence type="ECO:0000256" key="4">
    <source>
        <dbReference type="SAM" id="SignalP"/>
    </source>
</evidence>
<dbReference type="SUPFAM" id="SSF53474">
    <property type="entry name" value="alpha/beta-Hydrolases"/>
    <property type="match status" value="1"/>
</dbReference>
<dbReference type="OrthoDB" id="3979391at2"/>
<proteinExistence type="predicted"/>